<evidence type="ECO:0000256" key="14">
    <source>
        <dbReference type="SAM" id="MobiDB-lite"/>
    </source>
</evidence>
<evidence type="ECO:0000256" key="8">
    <source>
        <dbReference type="ARBA" id="ARBA00022946"/>
    </source>
</evidence>
<dbReference type="CDD" id="cd07521">
    <property type="entry name" value="HAD_FCP1-like"/>
    <property type="match status" value="1"/>
</dbReference>
<keyword evidence="8 13" id="KW-0809">Transit peptide</keyword>
<dbReference type="GO" id="GO:0030943">
    <property type="term" value="F:mitochondrion targeting sequence binding"/>
    <property type="evidence" value="ECO:0007669"/>
    <property type="project" value="EnsemblFungi"/>
</dbReference>
<dbReference type="PANTHER" id="PTHR12210">
    <property type="entry name" value="DULLARD PROTEIN PHOSPHATASE"/>
    <property type="match status" value="1"/>
</dbReference>
<gene>
    <name evidence="16" type="ordered locus">Ecym_1177</name>
</gene>
<feature type="region of interest" description="Disordered" evidence="14">
    <location>
        <begin position="81"/>
        <end position="115"/>
    </location>
</feature>
<evidence type="ECO:0000256" key="11">
    <source>
        <dbReference type="ARBA" id="ARBA00023128"/>
    </source>
</evidence>
<evidence type="ECO:0000256" key="10">
    <source>
        <dbReference type="ARBA" id="ARBA00023010"/>
    </source>
</evidence>
<evidence type="ECO:0000259" key="15">
    <source>
        <dbReference type="PROSITE" id="PS50969"/>
    </source>
</evidence>
<sequence length="490" mass="56952">MLHVFRKSFGVSCRRLPYVFGELNQLASIPRRTFVTSGAVFDEPKDTKAKEKQPNNQHQQAQSILNDDMLARAGVEVEGSKEFGKQWTSGSESETTSGETVSGSGKKRRHRKTSTEVKREKYANLFYIFSFAGLLGTGLYMARDWEAEEPEDLKKGVGNGYTPSLMYQRFKSRFDSIFTFFQEPPFPDLLPPPPPPPYQRPLTLVLPLEDFLIHSEWSQKNGWRTAKRPGADYFLGYLSQYYEIVLFSSNYMMHSEKIAEKLDPIHAFITYNLFKEHCVYKDGIHIKDLSHLNRDLGKTIIIDTDANAFKLQPENAIHAEPWDGKADHELLTYIPFLEYLVTQPTEDIRPILNSFSDRKNIPLEFSKRVDKLRDKFNKEQSNRANEGWLLKLLGIGITSKQSKFPLDLIRDEGEKNYVRFMKIVEEEKEKLKLQQEKMGAATFTLKDYVEGNIPSPEEQMKIQLEKQKEFEEMYEREKLKKKQQQQQQQV</sequence>
<evidence type="ECO:0000313" key="16">
    <source>
        <dbReference type="EMBL" id="AET37427.1"/>
    </source>
</evidence>
<keyword evidence="4 13" id="KW-0813">Transport</keyword>
<evidence type="ECO:0000256" key="7">
    <source>
        <dbReference type="ARBA" id="ARBA00022927"/>
    </source>
</evidence>
<reference evidence="17" key="1">
    <citation type="journal article" date="2012" name="G3 (Bethesda)">
        <title>Pichia sorbitophila, an interspecies yeast hybrid reveals early steps of genome resolution following polyploidization.</title>
        <authorList>
            <person name="Leh Louis V."/>
            <person name="Despons L."/>
            <person name="Friedrich A."/>
            <person name="Martin T."/>
            <person name="Durrens P."/>
            <person name="Casaregola S."/>
            <person name="Neuveglise C."/>
            <person name="Fairhead C."/>
            <person name="Marck C."/>
            <person name="Cruz J.A."/>
            <person name="Straub M.L."/>
            <person name="Kugler V."/>
            <person name="Sacerdot C."/>
            <person name="Uzunov Z."/>
            <person name="Thierry A."/>
            <person name="Weiss S."/>
            <person name="Bleykasten C."/>
            <person name="De Montigny J."/>
            <person name="Jacques N."/>
            <person name="Jung P."/>
            <person name="Lemaire M."/>
            <person name="Mallet S."/>
            <person name="Morel G."/>
            <person name="Richard G.F."/>
            <person name="Sarkar A."/>
            <person name="Savel G."/>
            <person name="Schacherer J."/>
            <person name="Seret M.L."/>
            <person name="Talla E."/>
            <person name="Samson G."/>
            <person name="Jubin C."/>
            <person name="Poulain J."/>
            <person name="Vacherie B."/>
            <person name="Barbe V."/>
            <person name="Pelletier E."/>
            <person name="Sherman D.J."/>
            <person name="Westhof E."/>
            <person name="Weissenbach J."/>
            <person name="Baret P.V."/>
            <person name="Wincker P."/>
            <person name="Gaillardin C."/>
            <person name="Dujon B."/>
            <person name="Souciet J.L."/>
        </authorList>
    </citation>
    <scope>NUCLEOTIDE SEQUENCE [LARGE SCALE GENOMIC DNA]</scope>
    <source>
        <strain evidence="17">CBS 270.75 / DBVPG 7215 / KCTC 17166 / NRRL Y-17582</strain>
    </source>
</reference>
<evidence type="ECO:0000256" key="4">
    <source>
        <dbReference type="ARBA" id="ARBA00022448"/>
    </source>
</evidence>
<dbReference type="GO" id="GO:0008320">
    <property type="term" value="F:protein transmembrane transporter activity"/>
    <property type="evidence" value="ECO:0007669"/>
    <property type="project" value="EnsemblFungi"/>
</dbReference>
<dbReference type="InterPro" id="IPR036412">
    <property type="entry name" value="HAD-like_sf"/>
</dbReference>
<comment type="similarity">
    <text evidence="2 13">Belongs to the TIM50 family.</text>
</comment>
<protein>
    <recommendedName>
        <fullName evidence="3 13">Mitochondrial import inner membrane translocase subunit TIM50</fullName>
    </recommendedName>
</protein>
<dbReference type="SMART" id="SM00577">
    <property type="entry name" value="CPDc"/>
    <property type="match status" value="1"/>
</dbReference>
<evidence type="ECO:0000256" key="9">
    <source>
        <dbReference type="ARBA" id="ARBA00022989"/>
    </source>
</evidence>
<dbReference type="GO" id="GO:0030150">
    <property type="term" value="P:protein import into mitochondrial matrix"/>
    <property type="evidence" value="ECO:0007669"/>
    <property type="project" value="EnsemblFungi"/>
</dbReference>
<dbReference type="FunFam" id="3.40.50.1000:FF:000019">
    <property type="entry name" value="Mitochondrial import inner membrane translocase subunit TIM50"/>
    <property type="match status" value="1"/>
</dbReference>
<dbReference type="Gene3D" id="3.40.50.1000">
    <property type="entry name" value="HAD superfamily/HAD-like"/>
    <property type="match status" value="1"/>
</dbReference>
<keyword evidence="11 13" id="KW-0496">Mitochondrion</keyword>
<evidence type="ECO:0000256" key="3">
    <source>
        <dbReference type="ARBA" id="ARBA00020799"/>
    </source>
</evidence>
<dbReference type="AlphaFoldDB" id="G8JMW3"/>
<dbReference type="RefSeq" id="XP_003644244.1">
    <property type="nucleotide sequence ID" value="XM_003644196.1"/>
</dbReference>
<dbReference type="PROSITE" id="PS50969">
    <property type="entry name" value="FCP1"/>
    <property type="match status" value="1"/>
</dbReference>
<dbReference type="FunCoup" id="G8JMW3">
    <property type="interactions" value="459"/>
</dbReference>
<dbReference type="Proteomes" id="UP000006790">
    <property type="component" value="Chromosome 1"/>
</dbReference>
<dbReference type="GO" id="GO:0046902">
    <property type="term" value="P:regulation of mitochondrial membrane permeability"/>
    <property type="evidence" value="ECO:0007669"/>
    <property type="project" value="EnsemblFungi"/>
</dbReference>
<evidence type="ECO:0000313" key="17">
    <source>
        <dbReference type="Proteomes" id="UP000006790"/>
    </source>
</evidence>
<dbReference type="OMA" id="NLRQPYT"/>
<feature type="domain" description="FCP1 homology" evidence="15">
    <location>
        <begin position="197"/>
        <end position="340"/>
    </location>
</feature>
<name>G8JMW3_ERECY</name>
<dbReference type="InterPro" id="IPR050365">
    <property type="entry name" value="TIM50"/>
</dbReference>
<evidence type="ECO:0000256" key="12">
    <source>
        <dbReference type="ARBA" id="ARBA00023136"/>
    </source>
</evidence>
<dbReference type="GO" id="GO:0005744">
    <property type="term" value="C:TIM23 mitochondrial import inner membrane translocase complex"/>
    <property type="evidence" value="ECO:0007669"/>
    <property type="project" value="UniProtKB-UniRule"/>
</dbReference>
<proteinExistence type="inferred from homology"/>
<comment type="function">
    <text evidence="13">Essential component of the TIM23 complex, a complex that mediates the translocation of transit peptide-containing proteins across the mitochondrial inner membrane.</text>
</comment>
<evidence type="ECO:0000256" key="6">
    <source>
        <dbReference type="ARBA" id="ARBA00022792"/>
    </source>
</evidence>
<feature type="compositionally biased region" description="Low complexity" evidence="14">
    <location>
        <begin position="88"/>
        <end position="104"/>
    </location>
</feature>
<dbReference type="HOGENOM" id="CLU_023309_1_2_1"/>
<evidence type="ECO:0000256" key="2">
    <source>
        <dbReference type="ARBA" id="ARBA00006344"/>
    </source>
</evidence>
<accession>G8JMW3</accession>
<evidence type="ECO:0000256" key="5">
    <source>
        <dbReference type="ARBA" id="ARBA00022692"/>
    </source>
</evidence>
<keyword evidence="17" id="KW-1185">Reference proteome</keyword>
<dbReference type="InParanoid" id="G8JMW3"/>
<dbReference type="eggNOG" id="KOG2832">
    <property type="taxonomic scope" value="Eukaryota"/>
</dbReference>
<comment type="subunit">
    <text evidence="13">Component of the TIM23 complex.</text>
</comment>
<keyword evidence="9" id="KW-1133">Transmembrane helix</keyword>
<evidence type="ECO:0000256" key="1">
    <source>
        <dbReference type="ARBA" id="ARBA00004434"/>
    </source>
</evidence>
<keyword evidence="10 13" id="KW-0811">Translocation</keyword>
<dbReference type="STRING" id="931890.G8JMW3"/>
<evidence type="ECO:0000256" key="13">
    <source>
        <dbReference type="RuleBase" id="RU365079"/>
    </source>
</evidence>
<dbReference type="GeneID" id="11469605"/>
<dbReference type="EMBL" id="CP002497">
    <property type="protein sequence ID" value="AET37427.1"/>
    <property type="molecule type" value="Genomic_DNA"/>
</dbReference>
<keyword evidence="6" id="KW-0999">Mitochondrion inner membrane</keyword>
<dbReference type="Pfam" id="PF03031">
    <property type="entry name" value="NIF"/>
    <property type="match status" value="1"/>
</dbReference>
<organism evidence="16 17">
    <name type="scientific">Eremothecium cymbalariae (strain CBS 270.75 / DBVPG 7215 / KCTC 17166 / NRRL Y-17582)</name>
    <name type="common">Yeast</name>
    <dbReference type="NCBI Taxonomy" id="931890"/>
    <lineage>
        <taxon>Eukaryota</taxon>
        <taxon>Fungi</taxon>
        <taxon>Dikarya</taxon>
        <taxon>Ascomycota</taxon>
        <taxon>Saccharomycotina</taxon>
        <taxon>Saccharomycetes</taxon>
        <taxon>Saccharomycetales</taxon>
        <taxon>Saccharomycetaceae</taxon>
        <taxon>Eremothecium</taxon>
    </lineage>
</organism>
<dbReference type="GO" id="GO:0042802">
    <property type="term" value="F:identical protein binding"/>
    <property type="evidence" value="ECO:0007669"/>
    <property type="project" value="EnsemblFungi"/>
</dbReference>
<keyword evidence="12" id="KW-0472">Membrane</keyword>
<dbReference type="InterPro" id="IPR023214">
    <property type="entry name" value="HAD_sf"/>
</dbReference>
<dbReference type="SUPFAM" id="SSF56784">
    <property type="entry name" value="HAD-like"/>
    <property type="match status" value="1"/>
</dbReference>
<comment type="subcellular location">
    <subcellularLocation>
        <location evidence="1 13">Mitochondrion inner membrane</location>
        <topology evidence="1 13">Single-pass membrane protein</topology>
    </subcellularLocation>
</comment>
<keyword evidence="5" id="KW-0812">Transmembrane</keyword>
<dbReference type="KEGG" id="erc:Ecym_1177"/>
<dbReference type="OrthoDB" id="287041at2759"/>
<dbReference type="InterPro" id="IPR004274">
    <property type="entry name" value="FCP1_dom"/>
</dbReference>
<keyword evidence="7 13" id="KW-0653">Protein transport</keyword>